<evidence type="ECO:0000313" key="2">
    <source>
        <dbReference type="EMBL" id="KXT09805.1"/>
    </source>
</evidence>
<name>A0A139I5B2_9PEZI</name>
<accession>A0A139I5B2</accession>
<feature type="compositionally biased region" description="Low complexity" evidence="1">
    <location>
        <begin position="184"/>
        <end position="195"/>
    </location>
</feature>
<feature type="compositionally biased region" description="Basic and acidic residues" evidence="1">
    <location>
        <begin position="275"/>
        <end position="289"/>
    </location>
</feature>
<keyword evidence="3" id="KW-1185">Reference proteome</keyword>
<evidence type="ECO:0000256" key="1">
    <source>
        <dbReference type="SAM" id="MobiDB-lite"/>
    </source>
</evidence>
<evidence type="ECO:0000313" key="3">
    <source>
        <dbReference type="Proteomes" id="UP000073492"/>
    </source>
</evidence>
<protein>
    <submittedName>
        <fullName evidence="2">Uncharacterized protein</fullName>
    </submittedName>
</protein>
<dbReference type="EMBL" id="LFZO01000305">
    <property type="protein sequence ID" value="KXT09805.1"/>
    <property type="molecule type" value="Genomic_DNA"/>
</dbReference>
<feature type="region of interest" description="Disordered" evidence="1">
    <location>
        <begin position="150"/>
        <end position="305"/>
    </location>
</feature>
<proteinExistence type="predicted"/>
<feature type="compositionally biased region" description="Basic residues" evidence="1">
    <location>
        <begin position="489"/>
        <end position="503"/>
    </location>
</feature>
<dbReference type="AlphaFoldDB" id="A0A139I5B2"/>
<gene>
    <name evidence="2" type="ORF">AC579_6551</name>
</gene>
<feature type="compositionally biased region" description="Acidic residues" evidence="1">
    <location>
        <begin position="218"/>
        <end position="230"/>
    </location>
</feature>
<feature type="compositionally biased region" description="Polar residues" evidence="1">
    <location>
        <begin position="292"/>
        <end position="302"/>
    </location>
</feature>
<feature type="region of interest" description="Disordered" evidence="1">
    <location>
        <begin position="53"/>
        <end position="75"/>
    </location>
</feature>
<organism evidence="2 3">
    <name type="scientific">Pseudocercospora musae</name>
    <dbReference type="NCBI Taxonomy" id="113226"/>
    <lineage>
        <taxon>Eukaryota</taxon>
        <taxon>Fungi</taxon>
        <taxon>Dikarya</taxon>
        <taxon>Ascomycota</taxon>
        <taxon>Pezizomycotina</taxon>
        <taxon>Dothideomycetes</taxon>
        <taxon>Dothideomycetidae</taxon>
        <taxon>Mycosphaerellales</taxon>
        <taxon>Mycosphaerellaceae</taxon>
        <taxon>Pseudocercospora</taxon>
    </lineage>
</organism>
<feature type="compositionally biased region" description="Basic and acidic residues" evidence="1">
    <location>
        <begin position="231"/>
        <end position="243"/>
    </location>
</feature>
<dbReference type="Proteomes" id="UP000073492">
    <property type="component" value="Unassembled WGS sequence"/>
</dbReference>
<reference evidence="2 3" key="1">
    <citation type="submission" date="2015-07" db="EMBL/GenBank/DDBJ databases">
        <title>Comparative genomics of the Sigatoka disease complex on banana suggests a link between parallel evolutionary changes in Pseudocercospora fijiensis and Pseudocercospora eumusae and increased virulence on the banana host.</title>
        <authorList>
            <person name="Chang T.-C."/>
            <person name="Salvucci A."/>
            <person name="Crous P.W."/>
            <person name="Stergiopoulos I."/>
        </authorList>
    </citation>
    <scope>NUCLEOTIDE SEQUENCE [LARGE SCALE GENOMIC DNA]</scope>
    <source>
        <strain evidence="2 3">CBS 116634</strain>
    </source>
</reference>
<sequence>MQPEARPCLSTIAPRLSFTMNNSMHKQPSAQSLHSYKYFLPALIYPSSIPQPHPRTSASKLNTLPPSRTTSDSISFQSGIHCDTATSATIYFQIATYARKPSIMPLDPQTITIVLQQFLFEQGIPRSITGQITCWDILESAREIYEVEQLTQSPTPATVPAAQQPQQPPAGPPSSSPRDSVIDASASHSASVPAAEVPLSTPAAPEALESSERNSPLLDEDDDLFGPPDEDFTKDSAAEHETEGVTSAQAASEASEVHEREATPEGEDSELFGETARDHMSDSALDRASEGAMSTQAPSEGRQSIRFPGVLTSELTALEPSATALSADPKRFKAKEVALKDCIEYIILRLAAVCITLVRHNAVQKAIAFGQFAVDLYGQGIFASALSYYENAAFQDEYALDDEDEDEIELAKRCIADCIAVLGHEWHDQKRMATKLHNIAVAEQMYHDPAQDSVAPVSQTPARAIPPRGVTKKKIEKKRRDSAAPVKGLARKVQKNRANRAKIVRAGYDEDEWQ</sequence>
<feature type="region of interest" description="Disordered" evidence="1">
    <location>
        <begin position="460"/>
        <end position="514"/>
    </location>
</feature>
<dbReference type="OrthoDB" id="3649323at2759"/>
<feature type="compositionally biased region" description="Pro residues" evidence="1">
    <location>
        <begin position="166"/>
        <end position="175"/>
    </location>
</feature>
<feature type="compositionally biased region" description="Low complexity" evidence="1">
    <location>
        <begin position="151"/>
        <end position="165"/>
    </location>
</feature>
<comment type="caution">
    <text evidence="2">The sequence shown here is derived from an EMBL/GenBank/DDBJ whole genome shotgun (WGS) entry which is preliminary data.</text>
</comment>